<proteinExistence type="predicted"/>
<dbReference type="EMBL" id="BHVU01000773">
    <property type="protein sequence ID" value="GCA96325.1"/>
    <property type="molecule type" value="Genomic_DNA"/>
</dbReference>
<feature type="non-terminal residue" evidence="1">
    <location>
        <position position="1"/>
    </location>
</feature>
<protein>
    <submittedName>
        <fullName evidence="1">LysR family transcriptional regulator</fullName>
    </submittedName>
</protein>
<name>A0A510PR62_MICAE</name>
<reference evidence="1 2" key="1">
    <citation type="journal article" date="2019" name="Appl. Environ. Microbiol.">
        <title>Co-occurrence of broad and narrow host-range viruses infecting the toxic bloom-forming cyanobacterium Microcystis aeruginosa.</title>
        <authorList>
            <person name="Morimoto D."/>
            <person name="Tominaga K."/>
            <person name="Nishimura Y."/>
            <person name="Yoshida N."/>
            <person name="Kimura S."/>
            <person name="Sako Y."/>
            <person name="Yoshida T."/>
        </authorList>
    </citation>
    <scope>NUCLEOTIDE SEQUENCE [LARGE SCALE GENOMIC DNA]</scope>
    <source>
        <strain evidence="1 2">11-30S32</strain>
    </source>
</reference>
<comment type="caution">
    <text evidence="1">The sequence shown here is derived from an EMBL/GenBank/DDBJ whole genome shotgun (WGS) entry which is preliminary data.</text>
</comment>
<dbReference type="AlphaFoldDB" id="A0A510PR62"/>
<gene>
    <name evidence="1" type="ORF">MAE30S32_49770</name>
</gene>
<evidence type="ECO:0000313" key="2">
    <source>
        <dbReference type="Proteomes" id="UP000321223"/>
    </source>
</evidence>
<accession>A0A510PR62</accession>
<sequence>QQRFEEALQNWGIDLRTLKVTLLLNTGEMVKAIIENSLAAAGISELMVQKELELGTLRSIRVIDTSGLSPRYLEFMRPFLKIKHRQRFQPRVCQVFEQML</sequence>
<organism evidence="1 2">
    <name type="scientific">Microcystis aeruginosa 11-30S32</name>
    <dbReference type="NCBI Taxonomy" id="2358142"/>
    <lineage>
        <taxon>Bacteria</taxon>
        <taxon>Bacillati</taxon>
        <taxon>Cyanobacteriota</taxon>
        <taxon>Cyanophyceae</taxon>
        <taxon>Oscillatoriophycideae</taxon>
        <taxon>Chroococcales</taxon>
        <taxon>Microcystaceae</taxon>
        <taxon>Microcystis</taxon>
    </lineage>
</organism>
<evidence type="ECO:0000313" key="1">
    <source>
        <dbReference type="EMBL" id="GCA96325.1"/>
    </source>
</evidence>
<dbReference type="Proteomes" id="UP000321223">
    <property type="component" value="Unassembled WGS sequence"/>
</dbReference>